<reference evidence="1 2" key="1">
    <citation type="journal article" date="2013" name="Curr. Biol.">
        <title>The Genome of the Foraminiferan Reticulomyxa filosa.</title>
        <authorList>
            <person name="Glockner G."/>
            <person name="Hulsmann N."/>
            <person name="Schleicher M."/>
            <person name="Noegel A.A."/>
            <person name="Eichinger L."/>
            <person name="Gallinger C."/>
            <person name="Pawlowski J."/>
            <person name="Sierra R."/>
            <person name="Euteneuer U."/>
            <person name="Pillet L."/>
            <person name="Moustafa A."/>
            <person name="Platzer M."/>
            <person name="Groth M."/>
            <person name="Szafranski K."/>
            <person name="Schliwa M."/>
        </authorList>
    </citation>
    <scope>NUCLEOTIDE SEQUENCE [LARGE SCALE GENOMIC DNA]</scope>
</reference>
<dbReference type="AlphaFoldDB" id="X6LC62"/>
<evidence type="ECO:0000313" key="2">
    <source>
        <dbReference type="Proteomes" id="UP000023152"/>
    </source>
</evidence>
<protein>
    <submittedName>
        <fullName evidence="1">Uncharacterized protein</fullName>
    </submittedName>
</protein>
<sequence length="246" mass="28591">SVFNASISNCTVFKCENRFDQDIAKMFERFQKGVQFLRDDNDKLFKGRLLIVIKDIPSADSKTIFSEFSKKITSFCRDSADKNGKSESFVMQMYKDPTSIYIEPYPPLTHESFFKKFSVLQKQIENLPIIHGNDGIPFLRHMKAIMARLTMKDWNSNLSEQIVESAVEMVQQYTESVIKFGTLTISKTFKSLERFDVNEDMEIIGLTKKETIIVKNSDVINTLLQKLEHICSQSLKRYWTIFQMVD</sequence>
<comment type="caution">
    <text evidence="1">The sequence shown here is derived from an EMBL/GenBank/DDBJ whole genome shotgun (WGS) entry which is preliminary data.</text>
</comment>
<gene>
    <name evidence="1" type="ORF">RFI_38349</name>
</gene>
<keyword evidence="2" id="KW-1185">Reference proteome</keyword>
<dbReference type="Proteomes" id="UP000023152">
    <property type="component" value="Unassembled WGS sequence"/>
</dbReference>
<feature type="non-terminal residue" evidence="1">
    <location>
        <position position="1"/>
    </location>
</feature>
<dbReference type="EMBL" id="ASPP01044809">
    <property type="protein sequence ID" value="ETN99133.1"/>
    <property type="molecule type" value="Genomic_DNA"/>
</dbReference>
<name>X6LC62_RETFI</name>
<accession>X6LC62</accession>
<proteinExistence type="predicted"/>
<organism evidence="1 2">
    <name type="scientific">Reticulomyxa filosa</name>
    <dbReference type="NCBI Taxonomy" id="46433"/>
    <lineage>
        <taxon>Eukaryota</taxon>
        <taxon>Sar</taxon>
        <taxon>Rhizaria</taxon>
        <taxon>Retaria</taxon>
        <taxon>Foraminifera</taxon>
        <taxon>Monothalamids</taxon>
        <taxon>Reticulomyxidae</taxon>
        <taxon>Reticulomyxa</taxon>
    </lineage>
</organism>
<evidence type="ECO:0000313" key="1">
    <source>
        <dbReference type="EMBL" id="ETN99133.1"/>
    </source>
</evidence>